<evidence type="ECO:0000313" key="3">
    <source>
        <dbReference type="Proteomes" id="UP000823847"/>
    </source>
</evidence>
<keyword evidence="1" id="KW-0812">Transmembrane</keyword>
<organism evidence="2 3">
    <name type="scientific">Candidatus Parabacteroides intestinigallinarum</name>
    <dbReference type="NCBI Taxonomy" id="2838722"/>
    <lineage>
        <taxon>Bacteria</taxon>
        <taxon>Pseudomonadati</taxon>
        <taxon>Bacteroidota</taxon>
        <taxon>Bacteroidia</taxon>
        <taxon>Bacteroidales</taxon>
        <taxon>Tannerellaceae</taxon>
        <taxon>Parabacteroides</taxon>
    </lineage>
</organism>
<feature type="transmembrane region" description="Helical" evidence="1">
    <location>
        <begin position="7"/>
        <end position="24"/>
    </location>
</feature>
<keyword evidence="1" id="KW-1133">Transmembrane helix</keyword>
<feature type="transmembrane region" description="Helical" evidence="1">
    <location>
        <begin position="107"/>
        <end position="124"/>
    </location>
</feature>
<reference evidence="2" key="1">
    <citation type="journal article" date="2021" name="PeerJ">
        <title>Extensive microbial diversity within the chicken gut microbiome revealed by metagenomics and culture.</title>
        <authorList>
            <person name="Gilroy R."/>
            <person name="Ravi A."/>
            <person name="Getino M."/>
            <person name="Pursley I."/>
            <person name="Horton D.L."/>
            <person name="Alikhan N.F."/>
            <person name="Baker D."/>
            <person name="Gharbi K."/>
            <person name="Hall N."/>
            <person name="Watson M."/>
            <person name="Adriaenssens E.M."/>
            <person name="Foster-Nyarko E."/>
            <person name="Jarju S."/>
            <person name="Secka A."/>
            <person name="Antonio M."/>
            <person name="Oren A."/>
            <person name="Chaudhuri R.R."/>
            <person name="La Ragione R."/>
            <person name="Hildebrand F."/>
            <person name="Pallen M.J."/>
        </authorList>
    </citation>
    <scope>NUCLEOTIDE SEQUENCE</scope>
    <source>
        <strain evidence="2">ChiHecec2B26-12326</strain>
    </source>
</reference>
<feature type="transmembrane region" description="Helical" evidence="1">
    <location>
        <begin position="69"/>
        <end position="87"/>
    </location>
</feature>
<reference evidence="2" key="2">
    <citation type="submission" date="2021-04" db="EMBL/GenBank/DDBJ databases">
        <authorList>
            <person name="Gilroy R."/>
        </authorList>
    </citation>
    <scope>NUCLEOTIDE SEQUENCE</scope>
    <source>
        <strain evidence="2">ChiHecec2B26-12326</strain>
    </source>
</reference>
<protein>
    <submittedName>
        <fullName evidence="2">Uncharacterized protein</fullName>
    </submittedName>
</protein>
<dbReference type="AlphaFoldDB" id="A0A9D1XSY9"/>
<gene>
    <name evidence="2" type="ORF">H9848_09055</name>
</gene>
<sequence length="130" mass="14194">MNILKSLIIWLCFIPVAILNGGLREYVLAKAIGEEWALPVSGIILSVCIFLITWLLLPRMIKAFTSKDGWLIGISWALLTIAFEFAAGLAGGSTVSELLAAYNPLSGNLWLLVLMTTLLSPIVTKKCRFA</sequence>
<keyword evidence="1" id="KW-0472">Membrane</keyword>
<dbReference type="Proteomes" id="UP000823847">
    <property type="component" value="Unassembled WGS sequence"/>
</dbReference>
<comment type="caution">
    <text evidence="2">The sequence shown here is derived from an EMBL/GenBank/DDBJ whole genome shotgun (WGS) entry which is preliminary data.</text>
</comment>
<proteinExistence type="predicted"/>
<evidence type="ECO:0000256" key="1">
    <source>
        <dbReference type="SAM" id="Phobius"/>
    </source>
</evidence>
<evidence type="ECO:0000313" key="2">
    <source>
        <dbReference type="EMBL" id="HIX86736.1"/>
    </source>
</evidence>
<accession>A0A9D1XSY9</accession>
<dbReference type="EMBL" id="DXEN01000069">
    <property type="protein sequence ID" value="HIX86736.1"/>
    <property type="molecule type" value="Genomic_DNA"/>
</dbReference>
<name>A0A9D1XSY9_9BACT</name>
<feature type="transmembrane region" description="Helical" evidence="1">
    <location>
        <begin position="36"/>
        <end position="57"/>
    </location>
</feature>